<comment type="caution">
    <text evidence="1">The sequence shown here is derived from an EMBL/GenBank/DDBJ whole genome shotgun (WGS) entry which is preliminary data.</text>
</comment>
<accession>A0A1R3JA65</accession>
<evidence type="ECO:0000313" key="2">
    <source>
        <dbReference type="Proteomes" id="UP000188268"/>
    </source>
</evidence>
<proteinExistence type="predicted"/>
<organism evidence="1 2">
    <name type="scientific">Corchorus capsularis</name>
    <name type="common">Jute</name>
    <dbReference type="NCBI Taxonomy" id="210143"/>
    <lineage>
        <taxon>Eukaryota</taxon>
        <taxon>Viridiplantae</taxon>
        <taxon>Streptophyta</taxon>
        <taxon>Embryophyta</taxon>
        <taxon>Tracheophyta</taxon>
        <taxon>Spermatophyta</taxon>
        <taxon>Magnoliopsida</taxon>
        <taxon>eudicotyledons</taxon>
        <taxon>Gunneridae</taxon>
        <taxon>Pentapetalae</taxon>
        <taxon>rosids</taxon>
        <taxon>malvids</taxon>
        <taxon>Malvales</taxon>
        <taxon>Malvaceae</taxon>
        <taxon>Grewioideae</taxon>
        <taxon>Apeibeae</taxon>
        <taxon>Corchorus</taxon>
    </lineage>
</organism>
<dbReference type="Proteomes" id="UP000188268">
    <property type="component" value="Unassembled WGS sequence"/>
</dbReference>
<protein>
    <submittedName>
        <fullName evidence="1">F-box family protein</fullName>
    </submittedName>
</protein>
<evidence type="ECO:0000313" key="1">
    <source>
        <dbReference type="EMBL" id="OMO91690.1"/>
    </source>
</evidence>
<reference evidence="1 2" key="1">
    <citation type="submission" date="2013-09" db="EMBL/GenBank/DDBJ databases">
        <title>Corchorus capsularis genome sequencing.</title>
        <authorList>
            <person name="Alam M."/>
            <person name="Haque M.S."/>
            <person name="Islam M.S."/>
            <person name="Emdad E.M."/>
            <person name="Islam M.M."/>
            <person name="Ahmed B."/>
            <person name="Halim A."/>
            <person name="Hossen Q.M.M."/>
            <person name="Hossain M.Z."/>
            <person name="Ahmed R."/>
            <person name="Khan M.M."/>
            <person name="Islam R."/>
            <person name="Rashid M.M."/>
            <person name="Khan S.A."/>
            <person name="Rahman M.S."/>
            <person name="Alam M."/>
        </authorList>
    </citation>
    <scope>NUCLEOTIDE SEQUENCE [LARGE SCALE GENOMIC DNA]</scope>
    <source>
        <strain evidence="2">cv. CVL-1</strain>
        <tissue evidence="1">Whole seedling</tissue>
    </source>
</reference>
<dbReference type="OrthoDB" id="10594536at2759"/>
<name>A0A1R3JA65_COCAP</name>
<dbReference type="EMBL" id="AWWV01008292">
    <property type="protein sequence ID" value="OMO91690.1"/>
    <property type="molecule type" value="Genomic_DNA"/>
</dbReference>
<sequence length="291" mass="32426">MSTDPFVGLVSLKSLQLCSCHIFGFKSFKITGPQLDSLAIIRNNVFDCKVEISAPRLRFFSFQSQALLKMFSSLDFPLLEMAEIGTPIGFSPSIPIESLKISFLHMINVFHGLNHVRSLVLSASIIEGLINCPGVLEDQASPFVRLKTLKVKYPRNSRNSFNILPDNVMEYFGGNVKVEKIYEVFAVFSANYERRQLDLGNIVGSEHCGIVNPTAALSQQNLRLQETIRQPSELYQESQNRLAELEARMEIVSTLAQHNIHIQLPGMPGHASESSKTVRQLIGLLGGLEYG</sequence>
<dbReference type="AlphaFoldDB" id="A0A1R3JA65"/>
<dbReference type="Gramene" id="OMO91690">
    <property type="protein sequence ID" value="OMO91690"/>
    <property type="gene ID" value="CCACVL1_07048"/>
</dbReference>
<keyword evidence="2" id="KW-1185">Reference proteome</keyword>
<gene>
    <name evidence="1" type="ORF">CCACVL1_07048</name>
</gene>